<dbReference type="STRING" id="113562.SAMN04489716_4597"/>
<dbReference type="GO" id="GO:0047536">
    <property type="term" value="F:2-aminoadipate transaminase activity"/>
    <property type="evidence" value="ECO:0007669"/>
    <property type="project" value="TreeGrafter"/>
</dbReference>
<dbReference type="InterPro" id="IPR015422">
    <property type="entry name" value="PyrdxlP-dep_Trfase_small"/>
</dbReference>
<evidence type="ECO:0000259" key="1">
    <source>
        <dbReference type="Pfam" id="PF00155"/>
    </source>
</evidence>
<feature type="domain" description="Aminotransferase class I/classII large" evidence="1">
    <location>
        <begin position="59"/>
        <end position="348"/>
    </location>
</feature>
<keyword evidence="3" id="KW-1185">Reference proteome</keyword>
<dbReference type="PANTHER" id="PTHR42858:SF1">
    <property type="entry name" value="LD15494P"/>
    <property type="match status" value="1"/>
</dbReference>
<dbReference type="PANTHER" id="PTHR42858">
    <property type="entry name" value="AMINOTRANSFERASE"/>
    <property type="match status" value="1"/>
</dbReference>
<keyword evidence="2" id="KW-0238">DNA-binding</keyword>
<dbReference type="OrthoDB" id="199743at2"/>
<dbReference type="RefSeq" id="WP_092546510.1">
    <property type="nucleotide sequence ID" value="NZ_BOMJ01000049.1"/>
</dbReference>
<dbReference type="EMBL" id="LT629758">
    <property type="protein sequence ID" value="SDT57336.1"/>
    <property type="molecule type" value="Genomic_DNA"/>
</dbReference>
<dbReference type="InterPro" id="IPR004839">
    <property type="entry name" value="Aminotransferase_I/II_large"/>
</dbReference>
<dbReference type="InterPro" id="IPR015421">
    <property type="entry name" value="PyrdxlP-dep_Trfase_major"/>
</dbReference>
<evidence type="ECO:0000313" key="3">
    <source>
        <dbReference type="Proteomes" id="UP000198688"/>
    </source>
</evidence>
<gene>
    <name evidence="2" type="ORF">SAMN04489716_4597</name>
</gene>
<accession>A0A1H2BHS4</accession>
<dbReference type="Gene3D" id="3.90.1150.10">
    <property type="entry name" value="Aspartate Aminotransferase, domain 1"/>
    <property type="match status" value="1"/>
</dbReference>
<evidence type="ECO:0000313" key="2">
    <source>
        <dbReference type="EMBL" id="SDT57336.1"/>
    </source>
</evidence>
<dbReference type="Pfam" id="PF00155">
    <property type="entry name" value="Aminotran_1_2"/>
    <property type="match status" value="1"/>
</dbReference>
<proteinExistence type="predicted"/>
<keyword evidence="2" id="KW-0808">Transferase</keyword>
<dbReference type="AlphaFoldDB" id="A0A1H2BHS4"/>
<dbReference type="CDD" id="cd00609">
    <property type="entry name" value="AAT_like"/>
    <property type="match status" value="1"/>
</dbReference>
<dbReference type="Gene3D" id="3.40.640.10">
    <property type="entry name" value="Type I PLP-dependent aspartate aminotransferase-like (Major domain)"/>
    <property type="match status" value="1"/>
</dbReference>
<protein>
    <submittedName>
        <fullName evidence="2">DNA-binding transcriptional regulator, MocR family, contains an aminotransferase domain</fullName>
    </submittedName>
</protein>
<dbReference type="InterPro" id="IPR015424">
    <property type="entry name" value="PyrdxlP-dep_Trfase"/>
</dbReference>
<dbReference type="GO" id="GO:0003677">
    <property type="term" value="F:DNA binding"/>
    <property type="evidence" value="ECO:0007669"/>
    <property type="project" value="UniProtKB-KW"/>
</dbReference>
<reference evidence="2 3" key="1">
    <citation type="submission" date="2016-10" db="EMBL/GenBank/DDBJ databases">
        <authorList>
            <person name="de Groot N.N."/>
        </authorList>
    </citation>
    <scope>NUCLEOTIDE SEQUENCE [LARGE SCALE GENOMIC DNA]</scope>
    <source>
        <strain evidence="2 3">DSM 43941</strain>
    </source>
</reference>
<sequence>MIQFEGRAGILDLSWGHPRPDLLPVHEWAAASAHLDWRALTYGAAAGPDSLLESLGDPGRTFVTGGASHGLALVTQLLTNPGDVVLADAPTYHLAFPILRDRGVTLLQAPADTAAAVIRDIRASGRRVALLYLVPTFGNPTGRSLPEDQRRELIAVARQEGVTIVEDDTYRELNYDGPAPASLWELAGGAPVVRLGSFAKTVAPGLRLGWINAEPEIIGRLTRLGYVHSGGGVNHTTAVTMGTFRADGGYQRHVARVRSEYRAQRDVLVSALRADFATVESPAGGWFVWLRLPDGVTADALLPLAEERGVSFVPGTRFWADGPGGADRIRLSFSHLPADDLRRAAERLAAAVHRR</sequence>
<dbReference type="GO" id="GO:0030170">
    <property type="term" value="F:pyridoxal phosphate binding"/>
    <property type="evidence" value="ECO:0007669"/>
    <property type="project" value="InterPro"/>
</dbReference>
<dbReference type="SUPFAM" id="SSF53383">
    <property type="entry name" value="PLP-dependent transferases"/>
    <property type="match status" value="1"/>
</dbReference>
<dbReference type="Proteomes" id="UP000198688">
    <property type="component" value="Chromosome I"/>
</dbReference>
<keyword evidence="2" id="KW-0032">Aminotransferase</keyword>
<organism evidence="2 3">
    <name type="scientific">Actinoplanes derwentensis</name>
    <dbReference type="NCBI Taxonomy" id="113562"/>
    <lineage>
        <taxon>Bacteria</taxon>
        <taxon>Bacillati</taxon>
        <taxon>Actinomycetota</taxon>
        <taxon>Actinomycetes</taxon>
        <taxon>Micromonosporales</taxon>
        <taxon>Micromonosporaceae</taxon>
        <taxon>Actinoplanes</taxon>
    </lineage>
</organism>
<name>A0A1H2BHS4_9ACTN</name>